<dbReference type="SMART" id="SM00409">
    <property type="entry name" value="IG"/>
    <property type="match status" value="3"/>
</dbReference>
<keyword evidence="4 10" id="KW-1133">Transmembrane helix</keyword>
<dbReference type="Proteomes" id="UP001066276">
    <property type="component" value="Chromosome 7"/>
</dbReference>
<dbReference type="InterPro" id="IPR003599">
    <property type="entry name" value="Ig_sub"/>
</dbReference>
<keyword evidence="8" id="KW-0393">Immunoglobulin domain</keyword>
<dbReference type="InterPro" id="IPR036179">
    <property type="entry name" value="Ig-like_dom_sf"/>
</dbReference>
<keyword evidence="7" id="KW-0325">Glycoprotein</keyword>
<keyword evidence="3" id="KW-0732">Signal</keyword>
<keyword evidence="5 10" id="KW-0472">Membrane</keyword>
<evidence type="ECO:0000256" key="7">
    <source>
        <dbReference type="ARBA" id="ARBA00023180"/>
    </source>
</evidence>
<feature type="domain" description="Ig-like" evidence="11">
    <location>
        <begin position="82"/>
        <end position="181"/>
    </location>
</feature>
<dbReference type="PANTHER" id="PTHR11640">
    <property type="entry name" value="NEPHRIN"/>
    <property type="match status" value="1"/>
</dbReference>
<dbReference type="FunFam" id="2.60.40.10:FF:000032">
    <property type="entry name" value="palladin isoform X1"/>
    <property type="match status" value="2"/>
</dbReference>
<reference evidence="12" key="1">
    <citation type="journal article" date="2022" name="bioRxiv">
        <title>Sequencing and chromosome-scale assembly of the giantPleurodeles waltlgenome.</title>
        <authorList>
            <person name="Brown T."/>
            <person name="Elewa A."/>
            <person name="Iarovenko S."/>
            <person name="Subramanian E."/>
            <person name="Araus A.J."/>
            <person name="Petzold A."/>
            <person name="Susuki M."/>
            <person name="Suzuki K.-i.T."/>
            <person name="Hayashi T."/>
            <person name="Toyoda A."/>
            <person name="Oliveira C."/>
            <person name="Osipova E."/>
            <person name="Leigh N.D."/>
            <person name="Simon A."/>
            <person name="Yun M.H."/>
        </authorList>
    </citation>
    <scope>NUCLEOTIDE SEQUENCE</scope>
    <source>
        <strain evidence="12">20211129_DDA</strain>
        <tissue evidence="12">Liver</tissue>
    </source>
</reference>
<keyword evidence="2 10" id="KW-0812">Transmembrane</keyword>
<dbReference type="InterPro" id="IPR003598">
    <property type="entry name" value="Ig_sub2"/>
</dbReference>
<evidence type="ECO:0000259" key="11">
    <source>
        <dbReference type="PROSITE" id="PS50835"/>
    </source>
</evidence>
<feature type="transmembrane region" description="Helical" evidence="10">
    <location>
        <begin position="383"/>
        <end position="403"/>
    </location>
</feature>
<feature type="compositionally biased region" description="Basic residues" evidence="9">
    <location>
        <begin position="68"/>
        <end position="83"/>
    </location>
</feature>
<keyword evidence="13" id="KW-1185">Reference proteome</keyword>
<name>A0AAV7PYT4_PLEWA</name>
<evidence type="ECO:0000313" key="12">
    <source>
        <dbReference type="EMBL" id="KAJ1132431.1"/>
    </source>
</evidence>
<evidence type="ECO:0000256" key="8">
    <source>
        <dbReference type="ARBA" id="ARBA00023319"/>
    </source>
</evidence>
<accession>A0AAV7PYT4</accession>
<sequence length="459" mass="50282">MLCCRILDKHAHVENSTFQERTVGVDGEDGGIPGVSRDPSLKRKMTSPKRKWKEKPGIPGVSRDPSLKRKMTSPKRKWKEKPGVHSKKLAITIIPANGDIHLGESAFFLCKTTGSGEATFQWFKPNGEQVEEEEDEDYRLKPIDESSVGINITVSRADQSGEVRCRAESDSDDETTEQSIHIRVIQRPTFTSNENLYREFQEGSDAEMRCSVTGIPMPTITWIRNGKDVSLLRDARVSVRNGNLQISKVQTSDAGLYSCRASIESRNEVDQKTFTLSVNVPASAHFKNNSTTAMGGTNSTASLICLVAGHPKPQITWSRAGSPVSAVDGKYAFNTDASELQVQNVEKADEGNYTCTARNKLRQDVATITLEVLEVQRSVQPKGVGAGGIVGIVMVIFLVVLLAVDVSCYYTNNCGVLMCLAVNFLGKHPHGGKGHILEDRKKNEKSARCTVVNVSGIEA</sequence>
<dbReference type="PROSITE" id="PS50835">
    <property type="entry name" value="IG_LIKE"/>
    <property type="match status" value="3"/>
</dbReference>
<feature type="region of interest" description="Disordered" evidence="9">
    <location>
        <begin position="24"/>
        <end position="83"/>
    </location>
</feature>
<dbReference type="Pfam" id="PF07679">
    <property type="entry name" value="I-set"/>
    <property type="match status" value="2"/>
</dbReference>
<evidence type="ECO:0000256" key="6">
    <source>
        <dbReference type="ARBA" id="ARBA00023157"/>
    </source>
</evidence>
<evidence type="ECO:0000256" key="1">
    <source>
        <dbReference type="ARBA" id="ARBA00004479"/>
    </source>
</evidence>
<dbReference type="EMBL" id="JANPWB010000011">
    <property type="protein sequence ID" value="KAJ1132431.1"/>
    <property type="molecule type" value="Genomic_DNA"/>
</dbReference>
<protein>
    <recommendedName>
        <fullName evidence="11">Ig-like domain-containing protein</fullName>
    </recommendedName>
</protein>
<dbReference type="InterPro" id="IPR013106">
    <property type="entry name" value="Ig_V-set"/>
</dbReference>
<organism evidence="12 13">
    <name type="scientific">Pleurodeles waltl</name>
    <name type="common">Iberian ribbed newt</name>
    <dbReference type="NCBI Taxonomy" id="8319"/>
    <lineage>
        <taxon>Eukaryota</taxon>
        <taxon>Metazoa</taxon>
        <taxon>Chordata</taxon>
        <taxon>Craniata</taxon>
        <taxon>Vertebrata</taxon>
        <taxon>Euteleostomi</taxon>
        <taxon>Amphibia</taxon>
        <taxon>Batrachia</taxon>
        <taxon>Caudata</taxon>
        <taxon>Salamandroidea</taxon>
        <taxon>Salamandridae</taxon>
        <taxon>Pleurodelinae</taxon>
        <taxon>Pleurodeles</taxon>
    </lineage>
</organism>
<evidence type="ECO:0000256" key="3">
    <source>
        <dbReference type="ARBA" id="ARBA00022729"/>
    </source>
</evidence>
<feature type="domain" description="Ig-like" evidence="11">
    <location>
        <begin position="188"/>
        <end position="275"/>
    </location>
</feature>
<evidence type="ECO:0000313" key="13">
    <source>
        <dbReference type="Proteomes" id="UP001066276"/>
    </source>
</evidence>
<proteinExistence type="predicted"/>
<evidence type="ECO:0000256" key="5">
    <source>
        <dbReference type="ARBA" id="ARBA00023136"/>
    </source>
</evidence>
<evidence type="ECO:0000256" key="10">
    <source>
        <dbReference type="SAM" id="Phobius"/>
    </source>
</evidence>
<feature type="domain" description="Ig-like" evidence="11">
    <location>
        <begin position="281"/>
        <end position="369"/>
    </location>
</feature>
<feature type="compositionally biased region" description="Basic residues" evidence="9">
    <location>
        <begin position="42"/>
        <end position="53"/>
    </location>
</feature>
<dbReference type="SMART" id="SM00408">
    <property type="entry name" value="IGc2"/>
    <property type="match status" value="3"/>
</dbReference>
<evidence type="ECO:0000256" key="9">
    <source>
        <dbReference type="SAM" id="MobiDB-lite"/>
    </source>
</evidence>
<evidence type="ECO:0000256" key="4">
    <source>
        <dbReference type="ARBA" id="ARBA00022989"/>
    </source>
</evidence>
<dbReference type="GO" id="GO:0007155">
    <property type="term" value="P:cell adhesion"/>
    <property type="evidence" value="ECO:0007669"/>
    <property type="project" value="InterPro"/>
</dbReference>
<dbReference type="SMART" id="SM00406">
    <property type="entry name" value="IGv"/>
    <property type="match status" value="2"/>
</dbReference>
<gene>
    <name evidence="12" type="ORF">NDU88_010744</name>
</gene>
<dbReference type="InterPro" id="IPR013783">
    <property type="entry name" value="Ig-like_fold"/>
</dbReference>
<dbReference type="InterPro" id="IPR007110">
    <property type="entry name" value="Ig-like_dom"/>
</dbReference>
<dbReference type="Gene3D" id="2.60.40.10">
    <property type="entry name" value="Immunoglobulins"/>
    <property type="match status" value="3"/>
</dbReference>
<dbReference type="SUPFAM" id="SSF48726">
    <property type="entry name" value="Immunoglobulin"/>
    <property type="match status" value="3"/>
</dbReference>
<dbReference type="AlphaFoldDB" id="A0AAV7PYT4"/>
<comment type="subcellular location">
    <subcellularLocation>
        <location evidence="1">Membrane</location>
        <topology evidence="1">Single-pass type I membrane protein</topology>
    </subcellularLocation>
</comment>
<dbReference type="PANTHER" id="PTHR11640:SF31">
    <property type="entry name" value="IRREGULAR CHIASM C-ROUGHEST PROTEIN-RELATED"/>
    <property type="match status" value="1"/>
</dbReference>
<dbReference type="InterPro" id="IPR051275">
    <property type="entry name" value="Cell_adhesion_signaling"/>
</dbReference>
<dbReference type="InterPro" id="IPR009138">
    <property type="entry name" value="Neural_cell_adh"/>
</dbReference>
<comment type="caution">
    <text evidence="12">The sequence shown here is derived from an EMBL/GenBank/DDBJ whole genome shotgun (WGS) entry which is preliminary data.</text>
</comment>
<evidence type="ECO:0000256" key="2">
    <source>
        <dbReference type="ARBA" id="ARBA00022692"/>
    </source>
</evidence>
<dbReference type="PRINTS" id="PR01838">
    <property type="entry name" value="NCAMFAMILY"/>
</dbReference>
<keyword evidence="6" id="KW-1015">Disulfide bond</keyword>
<dbReference type="InterPro" id="IPR013098">
    <property type="entry name" value="Ig_I-set"/>
</dbReference>
<dbReference type="GO" id="GO:0005886">
    <property type="term" value="C:plasma membrane"/>
    <property type="evidence" value="ECO:0007669"/>
    <property type="project" value="UniProtKB-ARBA"/>
</dbReference>
<dbReference type="Pfam" id="PF13927">
    <property type="entry name" value="Ig_3"/>
    <property type="match status" value="1"/>
</dbReference>